<reference evidence="4 5" key="2">
    <citation type="journal article" date="2011" name="J. Bacteriol.">
        <title>Complete genome sequence of strain HTCC2503T of Parvularcula bermudensis, the type species of the order "Parvularculales" in the class Alphaproteobacteria.</title>
        <authorList>
            <person name="Oh H.M."/>
            <person name="Kang I."/>
            <person name="Vergin K.L."/>
            <person name="Kang D."/>
            <person name="Rhee K.H."/>
            <person name="Giovannoni S.J."/>
            <person name="Cho J.C."/>
        </authorList>
    </citation>
    <scope>NUCLEOTIDE SEQUENCE [LARGE SCALE GENOMIC DNA]</scope>
    <source>
        <strain evidence="5">ATCC BAA-594 / HTCC2503 / KCTC 12087</strain>
    </source>
</reference>
<sequence>MSTLDPSAPITVHIVEDDCAVRHALGLVLSAEGYNVRAWADGESFLAGETAASTDIVLLDLGLPGIDGVSVARTLRQRHGAIRIAVLSGLRGRAYLTCVDSIKPDLALRKPVGGESLSAALAMMIGSRSPHP</sequence>
<dbReference type="InterPro" id="IPR001789">
    <property type="entry name" value="Sig_transdc_resp-reg_receiver"/>
</dbReference>
<dbReference type="EMBL" id="CP002156">
    <property type="protein sequence ID" value="ADM10732.1"/>
    <property type="molecule type" value="Genomic_DNA"/>
</dbReference>
<dbReference type="GO" id="GO:0000160">
    <property type="term" value="P:phosphorelay signal transduction system"/>
    <property type="evidence" value="ECO:0007669"/>
    <property type="project" value="InterPro"/>
</dbReference>
<feature type="modified residue" description="4-aspartylphosphate" evidence="2">
    <location>
        <position position="60"/>
    </location>
</feature>
<feature type="domain" description="Response regulatory" evidence="3">
    <location>
        <begin position="11"/>
        <end position="125"/>
    </location>
</feature>
<dbReference type="PANTHER" id="PTHR44591">
    <property type="entry name" value="STRESS RESPONSE REGULATOR PROTEIN 1"/>
    <property type="match status" value="1"/>
</dbReference>
<keyword evidence="1 2" id="KW-0597">Phosphoprotein</keyword>
<dbReference type="Proteomes" id="UP000001302">
    <property type="component" value="Chromosome"/>
</dbReference>
<dbReference type="RefSeq" id="WP_013301706.1">
    <property type="nucleotide sequence ID" value="NC_014414.1"/>
</dbReference>
<keyword evidence="5" id="KW-1185">Reference proteome</keyword>
<dbReference type="AlphaFoldDB" id="E0THE0"/>
<dbReference type="PANTHER" id="PTHR44591:SF3">
    <property type="entry name" value="RESPONSE REGULATORY DOMAIN-CONTAINING PROTEIN"/>
    <property type="match status" value="1"/>
</dbReference>
<dbReference type="KEGG" id="pbr:PB2503_13474"/>
<dbReference type="Pfam" id="PF00072">
    <property type="entry name" value="Response_reg"/>
    <property type="match status" value="1"/>
</dbReference>
<dbReference type="eggNOG" id="COG0784">
    <property type="taxonomic scope" value="Bacteria"/>
</dbReference>
<organism evidence="4 5">
    <name type="scientific">Parvularcula bermudensis (strain ATCC BAA-594 / HTCC2503 / KCTC 12087)</name>
    <dbReference type="NCBI Taxonomy" id="314260"/>
    <lineage>
        <taxon>Bacteria</taxon>
        <taxon>Pseudomonadati</taxon>
        <taxon>Pseudomonadota</taxon>
        <taxon>Alphaproteobacteria</taxon>
        <taxon>Parvularculales</taxon>
        <taxon>Parvularculaceae</taxon>
        <taxon>Parvularcula</taxon>
    </lineage>
</organism>
<dbReference type="HOGENOM" id="CLU_000445_69_8_5"/>
<evidence type="ECO:0000313" key="4">
    <source>
        <dbReference type="EMBL" id="ADM10732.1"/>
    </source>
</evidence>
<reference evidence="5" key="1">
    <citation type="submission" date="2010-08" db="EMBL/GenBank/DDBJ databases">
        <title>Genome sequence of Parvularcula bermudensis HTCC2503.</title>
        <authorList>
            <person name="Kang D.-M."/>
            <person name="Oh H.-M."/>
            <person name="Cho J.-C."/>
        </authorList>
    </citation>
    <scope>NUCLEOTIDE SEQUENCE [LARGE SCALE GENOMIC DNA]</scope>
    <source>
        <strain evidence="5">ATCC BAA-594 / HTCC2503 / KCTC 12087</strain>
    </source>
</reference>
<dbReference type="SMART" id="SM00448">
    <property type="entry name" value="REC"/>
    <property type="match status" value="1"/>
</dbReference>
<dbReference type="InterPro" id="IPR050595">
    <property type="entry name" value="Bact_response_regulator"/>
</dbReference>
<evidence type="ECO:0000313" key="5">
    <source>
        <dbReference type="Proteomes" id="UP000001302"/>
    </source>
</evidence>
<dbReference type="STRING" id="314260.PB2503_13474"/>
<dbReference type="SUPFAM" id="SSF52172">
    <property type="entry name" value="CheY-like"/>
    <property type="match status" value="1"/>
</dbReference>
<protein>
    <submittedName>
        <fullName evidence="4">Tetrathionate reductase complex: response regulator</fullName>
    </submittedName>
</protein>
<name>E0THE0_PARBH</name>
<dbReference type="Gene3D" id="3.40.50.2300">
    <property type="match status" value="1"/>
</dbReference>
<evidence type="ECO:0000256" key="1">
    <source>
        <dbReference type="ARBA" id="ARBA00022553"/>
    </source>
</evidence>
<gene>
    <name evidence="4" type="ordered locus">PB2503_13474</name>
</gene>
<evidence type="ECO:0000259" key="3">
    <source>
        <dbReference type="PROSITE" id="PS50110"/>
    </source>
</evidence>
<accession>E0THE0</accession>
<dbReference type="InterPro" id="IPR011006">
    <property type="entry name" value="CheY-like_superfamily"/>
</dbReference>
<proteinExistence type="predicted"/>
<dbReference type="PROSITE" id="PS50110">
    <property type="entry name" value="RESPONSE_REGULATORY"/>
    <property type="match status" value="1"/>
</dbReference>
<evidence type="ECO:0000256" key="2">
    <source>
        <dbReference type="PROSITE-ProRule" id="PRU00169"/>
    </source>
</evidence>